<evidence type="ECO:0000313" key="2">
    <source>
        <dbReference type="Proteomes" id="UP000220752"/>
    </source>
</evidence>
<evidence type="ECO:0000313" key="1">
    <source>
        <dbReference type="EMBL" id="PDX59580.1"/>
    </source>
</evidence>
<sequence>MSKPLKEDYIIRIKSRIEQHVKEPVEKEEKEEFVELMTRGQFVQKGGSYYITYKETETTGYEGCTTTLKIAADGSRVAMLRFGKGGGAGTQLLIEKGKRNLCHYETGYGSMTLGVTADEIECGLTEKGGTAKFGYLLDANSAELVSRNRLEVTVTHVN</sequence>
<organism evidence="1 2">
    <name type="scientific">Faecalibacterium langellae</name>
    <dbReference type="NCBI Taxonomy" id="3435293"/>
    <lineage>
        <taxon>Bacteria</taxon>
        <taxon>Bacillati</taxon>
        <taxon>Bacillota</taxon>
        <taxon>Clostridia</taxon>
        <taxon>Eubacteriales</taxon>
        <taxon>Oscillospiraceae</taxon>
        <taxon>Faecalibacterium</taxon>
    </lineage>
</organism>
<keyword evidence="2" id="KW-1185">Reference proteome</keyword>
<name>A0A2A6ZDW0_9FIRM</name>
<proteinExistence type="predicted"/>
<dbReference type="InterPro" id="IPR015231">
    <property type="entry name" value="DUF1934"/>
</dbReference>
<dbReference type="InterPro" id="IPR012674">
    <property type="entry name" value="Calycin"/>
</dbReference>
<gene>
    <name evidence="1" type="ORF">CGS46_01345</name>
</gene>
<accession>A0A2A6ZDW0</accession>
<dbReference type="Pfam" id="PF09148">
    <property type="entry name" value="DUF1934"/>
    <property type="match status" value="1"/>
</dbReference>
<dbReference type="Gene3D" id="2.40.128.20">
    <property type="match status" value="1"/>
</dbReference>
<reference evidence="1 2" key="1">
    <citation type="journal article" date="2017" name="Front. Microbiol.">
        <title>New Insights into the Diversity of the Genus Faecalibacterium.</title>
        <authorList>
            <person name="Benevides L."/>
            <person name="Burman S."/>
            <person name="Martin R."/>
            <person name="Robert V."/>
            <person name="Thomas M."/>
            <person name="Miquel S."/>
            <person name="Chain F."/>
            <person name="Sokol H."/>
            <person name="Bermudez-Humaran L.G."/>
            <person name="Morrison M."/>
            <person name="Langella P."/>
            <person name="Azevedo V.A."/>
            <person name="Chatel J.M."/>
            <person name="Soares S."/>
        </authorList>
    </citation>
    <scope>NUCLEOTIDE SEQUENCE [LARGE SCALE GENOMIC DNA]</scope>
    <source>
        <strain evidence="2">CNCM I-4540</strain>
    </source>
</reference>
<dbReference type="Proteomes" id="UP000220752">
    <property type="component" value="Unassembled WGS sequence"/>
</dbReference>
<dbReference type="AlphaFoldDB" id="A0A2A6ZDW0"/>
<dbReference type="EMBL" id="NMTQ01000011">
    <property type="protein sequence ID" value="PDX59580.1"/>
    <property type="molecule type" value="Genomic_DNA"/>
</dbReference>
<comment type="caution">
    <text evidence="1">The sequence shown here is derived from an EMBL/GenBank/DDBJ whole genome shotgun (WGS) entry which is preliminary data.</text>
</comment>
<dbReference type="SUPFAM" id="SSF50814">
    <property type="entry name" value="Lipocalins"/>
    <property type="match status" value="1"/>
</dbReference>
<evidence type="ECO:0008006" key="3">
    <source>
        <dbReference type="Google" id="ProtNLM"/>
    </source>
</evidence>
<protein>
    <recommendedName>
        <fullName evidence="3">DUF1934 domain-containing protein</fullName>
    </recommendedName>
</protein>